<dbReference type="RefSeq" id="WP_093186064.1">
    <property type="nucleotide sequence ID" value="NZ_FMYH01000009.1"/>
</dbReference>
<evidence type="ECO:0000313" key="2">
    <source>
        <dbReference type="Proteomes" id="UP000199039"/>
    </source>
</evidence>
<gene>
    <name evidence="1" type="ORF">SAMN05216410_3613</name>
</gene>
<sequence>MPHSPIPYPQWSLREAAHAERADAATAGWRARRLTGEKHEIDDFLFTYYKTRPGPLRRWHPGAGISLHDDAASPGQISDRLAWRWHTRAPDGGVTVDVEAFLAERGGTVTYIRDLVAATARRPANVGCFGLHEWAMVYKQGDDTRHTLPLRLGASGTDEVVEAHQIRCSHFDAFRFFTPEAVPLNRLQPTRDDQPALEQPGCLHAGMDLFKWTNKLVPLLPSELVLDCFELARDIRGLDMQASPYDVSRFGEDAVMIETPEGKVEYARRQRDFADRAAPLRERIVALCDRALADGTPGGTA</sequence>
<evidence type="ECO:0000313" key="1">
    <source>
        <dbReference type="EMBL" id="SDD63876.1"/>
    </source>
</evidence>
<dbReference type="EMBL" id="FMYH01000009">
    <property type="protein sequence ID" value="SDD63876.1"/>
    <property type="molecule type" value="Genomic_DNA"/>
</dbReference>
<organism evidence="1 2">
    <name type="scientific">Sanguibacter gelidistatuariae</name>
    <dbReference type="NCBI Taxonomy" id="1814289"/>
    <lineage>
        <taxon>Bacteria</taxon>
        <taxon>Bacillati</taxon>
        <taxon>Actinomycetota</taxon>
        <taxon>Actinomycetes</taxon>
        <taxon>Micrococcales</taxon>
        <taxon>Sanguibacteraceae</taxon>
        <taxon>Sanguibacter</taxon>
    </lineage>
</organism>
<reference evidence="1 2" key="1">
    <citation type="submission" date="2016-09" db="EMBL/GenBank/DDBJ databases">
        <authorList>
            <person name="Capua I."/>
            <person name="De Benedictis P."/>
            <person name="Joannis T."/>
            <person name="Lombin L.H."/>
            <person name="Cattoli G."/>
        </authorList>
    </citation>
    <scope>NUCLEOTIDE SEQUENCE [LARGE SCALE GENOMIC DNA]</scope>
    <source>
        <strain evidence="1 2">ISLP-3</strain>
    </source>
</reference>
<dbReference type="AlphaFoldDB" id="A0A1G6WFN4"/>
<name>A0A1G6WFN4_9MICO</name>
<keyword evidence="2" id="KW-1185">Reference proteome</keyword>
<evidence type="ECO:0008006" key="3">
    <source>
        <dbReference type="Google" id="ProtNLM"/>
    </source>
</evidence>
<dbReference type="STRING" id="1814289.SAMN05216410_3613"/>
<proteinExistence type="predicted"/>
<protein>
    <recommendedName>
        <fullName evidence="3">3-methyladenine DNA glycosylase</fullName>
    </recommendedName>
</protein>
<dbReference type="OrthoDB" id="9790578at2"/>
<accession>A0A1G6WFN4</accession>
<dbReference type="Proteomes" id="UP000199039">
    <property type="component" value="Unassembled WGS sequence"/>
</dbReference>